<organism evidence="1 2">
    <name type="scientific">Cryptococcus depauperatus CBS 7841</name>
    <dbReference type="NCBI Taxonomy" id="1295531"/>
    <lineage>
        <taxon>Eukaryota</taxon>
        <taxon>Fungi</taxon>
        <taxon>Dikarya</taxon>
        <taxon>Basidiomycota</taxon>
        <taxon>Agaricomycotina</taxon>
        <taxon>Tremellomycetes</taxon>
        <taxon>Tremellales</taxon>
        <taxon>Cryptococcaceae</taxon>
        <taxon>Cryptococcus</taxon>
    </lineage>
</organism>
<dbReference type="RefSeq" id="XP_066065620.1">
    <property type="nucleotide sequence ID" value="XM_066209523.1"/>
</dbReference>
<sequence>MLKLAQKHAGFATLTRCGGIVVVNGGQWPREAYGLRGGGLEGGLGTALEAGWRLGVGAAARFFARLCAVLGIGRGSWWMFAYASVAYRIRSSRWPADATLKAKVTRLPDRVVTLLIQQDFLRRVGRAAVVFWKNRPRVVRIGSKRHVFNDGDLSEPASNRKSQKAILKVIYKESRHLCTTIPCVMKEERGPWSFV</sequence>
<dbReference type="EMBL" id="CP143784">
    <property type="protein sequence ID" value="WVN84919.1"/>
    <property type="molecule type" value="Genomic_DNA"/>
</dbReference>
<keyword evidence="2" id="KW-1185">Reference proteome</keyword>
<protein>
    <submittedName>
        <fullName evidence="1">Uncharacterized protein</fullName>
    </submittedName>
</protein>
<gene>
    <name evidence="1" type="ORF">L203_100055</name>
</gene>
<evidence type="ECO:0000313" key="2">
    <source>
        <dbReference type="Proteomes" id="UP000094043"/>
    </source>
</evidence>
<accession>A0AAJ8JMG7</accession>
<dbReference type="KEGG" id="cdep:91084271"/>
<proteinExistence type="predicted"/>
<dbReference type="GeneID" id="91084271"/>
<reference evidence="1" key="3">
    <citation type="submission" date="2024-01" db="EMBL/GenBank/DDBJ databases">
        <authorList>
            <person name="Coelho M.A."/>
            <person name="David-Palma M."/>
            <person name="Shea T."/>
            <person name="Sun S."/>
            <person name="Cuomo C.A."/>
            <person name="Heitman J."/>
        </authorList>
    </citation>
    <scope>NUCLEOTIDE SEQUENCE</scope>
    <source>
        <strain evidence="1">CBS 7841</strain>
    </source>
</reference>
<dbReference type="AlphaFoldDB" id="A0AAJ8JMG7"/>
<name>A0AAJ8JMG7_9TREE</name>
<dbReference type="Proteomes" id="UP000094043">
    <property type="component" value="Chromosome 1"/>
</dbReference>
<reference evidence="1" key="1">
    <citation type="submission" date="2016-06" db="EMBL/GenBank/DDBJ databases">
        <authorList>
            <person name="Cuomo C."/>
            <person name="Litvintseva A."/>
            <person name="Heitman J."/>
            <person name="Chen Y."/>
            <person name="Sun S."/>
            <person name="Springer D."/>
            <person name="Dromer F."/>
            <person name="Young S."/>
            <person name="Zeng Q."/>
            <person name="Chapman S."/>
            <person name="Gujja S."/>
            <person name="Saif S."/>
            <person name="Birren B."/>
        </authorList>
    </citation>
    <scope>NUCLEOTIDE SEQUENCE</scope>
    <source>
        <strain evidence="1">CBS 7841</strain>
    </source>
</reference>
<evidence type="ECO:0000313" key="1">
    <source>
        <dbReference type="EMBL" id="WVN84919.1"/>
    </source>
</evidence>
<reference evidence="1" key="2">
    <citation type="journal article" date="2022" name="Elife">
        <title>Obligate sexual reproduction of a homothallic fungus closely related to the Cryptococcus pathogenic species complex.</title>
        <authorList>
            <person name="Passer A.R."/>
            <person name="Clancey S.A."/>
            <person name="Shea T."/>
            <person name="David-Palma M."/>
            <person name="Averette A.F."/>
            <person name="Boekhout T."/>
            <person name="Porcel B.M."/>
            <person name="Nowrousian M."/>
            <person name="Cuomo C.A."/>
            <person name="Sun S."/>
            <person name="Heitman J."/>
            <person name="Coelho M.A."/>
        </authorList>
    </citation>
    <scope>NUCLEOTIDE SEQUENCE</scope>
    <source>
        <strain evidence="1">CBS 7841</strain>
    </source>
</reference>